<feature type="transmembrane region" description="Helical" evidence="14">
    <location>
        <begin position="116"/>
        <end position="135"/>
    </location>
</feature>
<dbReference type="PROSITE" id="PS50283">
    <property type="entry name" value="NA_SOLUT_SYMP_3"/>
    <property type="match status" value="1"/>
</dbReference>
<feature type="transmembrane region" description="Helical" evidence="14">
    <location>
        <begin position="530"/>
        <end position="552"/>
    </location>
</feature>
<feature type="transmembrane region" description="Helical" evidence="14">
    <location>
        <begin position="317"/>
        <end position="338"/>
    </location>
</feature>
<feature type="region of interest" description="Disordered" evidence="13">
    <location>
        <begin position="579"/>
        <end position="614"/>
    </location>
</feature>
<dbReference type="InterPro" id="IPR001734">
    <property type="entry name" value="Na/solute_symporter"/>
</dbReference>
<dbReference type="Proteomes" id="UP000240080">
    <property type="component" value="Chromosome 1"/>
</dbReference>
<reference evidence="15 16" key="1">
    <citation type="journal article" date="2012" name="Nature">
        <title>The bonobo genome compared with the chimpanzee and human genomes.</title>
        <authorList>
            <person name="Prufer K."/>
            <person name="Munch K."/>
            <person name="Hellmann I."/>
            <person name="Akagi K."/>
            <person name="Miller J.R."/>
            <person name="Walenz B."/>
            <person name="Koren S."/>
            <person name="Sutton G."/>
            <person name="Kodira C."/>
            <person name="Winer R."/>
            <person name="Knight J.R."/>
            <person name="Mullikin J.C."/>
            <person name="Meader S.J."/>
            <person name="Ponting C.P."/>
            <person name="Lunter G."/>
            <person name="Higashino S."/>
            <person name="Hobolth A."/>
            <person name="Dutheil J."/>
            <person name="Karakoc E."/>
            <person name="Alkan C."/>
            <person name="Sajjadian S."/>
            <person name="Catacchio C.R."/>
            <person name="Ventura M."/>
            <person name="Marques-Bonet T."/>
            <person name="Eichler E.E."/>
            <person name="Andre C."/>
            <person name="Atencia R."/>
            <person name="Mugisha L."/>
            <person name="Junhold J."/>
            <person name="Patterson N."/>
            <person name="Siebauer M."/>
            <person name="Good J.M."/>
            <person name="Fischer A."/>
            <person name="Ptak S.E."/>
            <person name="Lachmann M."/>
            <person name="Symer D.E."/>
            <person name="Mailund T."/>
            <person name="Schierup M.H."/>
            <person name="Andres A.M."/>
            <person name="Kelso J."/>
            <person name="Paabo S."/>
        </authorList>
    </citation>
    <scope>NUCLEOTIDE SEQUENCE [LARGE SCALE GENOMIC DNA]</scope>
</reference>
<protein>
    <submittedName>
        <fullName evidence="15">Solute carrier family 5 member 9</fullName>
    </submittedName>
</protein>
<evidence type="ECO:0000256" key="3">
    <source>
        <dbReference type="ARBA" id="ARBA00022448"/>
    </source>
</evidence>
<feature type="transmembrane region" description="Helical" evidence="14">
    <location>
        <begin position="156"/>
        <end position="178"/>
    </location>
</feature>
<evidence type="ECO:0000256" key="14">
    <source>
        <dbReference type="SAM" id="Phobius"/>
    </source>
</evidence>
<dbReference type="STRING" id="9597.ENSPPAP00000022952"/>
<name>A0A2R9B6K4_PANPA</name>
<keyword evidence="7" id="KW-0915">Sodium</keyword>
<dbReference type="EMBL" id="AJFE02104133">
    <property type="status" value="NOT_ANNOTATED_CDS"/>
    <property type="molecule type" value="Genomic_DNA"/>
</dbReference>
<evidence type="ECO:0000256" key="1">
    <source>
        <dbReference type="ARBA" id="ARBA00004141"/>
    </source>
</evidence>
<evidence type="ECO:0000256" key="10">
    <source>
        <dbReference type="ARBA" id="ARBA00023180"/>
    </source>
</evidence>
<keyword evidence="3" id="KW-0813">Transport</keyword>
<dbReference type="Ensembl" id="ENSPPAT00000045769.1">
    <property type="protein sequence ID" value="ENSPPAP00000022952.1"/>
    <property type="gene ID" value="ENSPPAG00000034646.1"/>
</dbReference>
<feature type="transmembrane region" description="Helical" evidence="14">
    <location>
        <begin position="214"/>
        <end position="232"/>
    </location>
</feature>
<feature type="transmembrane region" description="Helical" evidence="14">
    <location>
        <begin position="426"/>
        <end position="447"/>
    </location>
</feature>
<feature type="transmembrane region" description="Helical" evidence="14">
    <location>
        <begin position="459"/>
        <end position="481"/>
    </location>
</feature>
<dbReference type="FunFam" id="1.20.1730.10:FF:000004">
    <property type="entry name" value="sodium/glucose cotransporter 5 isoform X1"/>
    <property type="match status" value="1"/>
</dbReference>
<dbReference type="GO" id="GO:0005412">
    <property type="term" value="F:D-glucose:sodium symporter activity"/>
    <property type="evidence" value="ECO:0007669"/>
    <property type="project" value="TreeGrafter"/>
</dbReference>
<evidence type="ECO:0000256" key="11">
    <source>
        <dbReference type="ARBA" id="ARBA00023201"/>
    </source>
</evidence>
<dbReference type="Gene3D" id="1.20.1730.10">
    <property type="entry name" value="Sodium/glucose cotransporter"/>
    <property type="match status" value="1"/>
</dbReference>
<accession>A0A2R9B6K4</accession>
<keyword evidence="4" id="KW-0762">Sugar transport</keyword>
<feature type="transmembrane region" description="Helical" evidence="14">
    <location>
        <begin position="657"/>
        <end position="680"/>
    </location>
</feature>
<evidence type="ECO:0000256" key="7">
    <source>
        <dbReference type="ARBA" id="ARBA00023053"/>
    </source>
</evidence>
<evidence type="ECO:0000256" key="12">
    <source>
        <dbReference type="RuleBase" id="RU362091"/>
    </source>
</evidence>
<feature type="transmembrane region" description="Helical" evidence="14">
    <location>
        <begin position="385"/>
        <end position="414"/>
    </location>
</feature>
<evidence type="ECO:0000313" key="15">
    <source>
        <dbReference type="Ensembl" id="ENSPPAP00000022952.1"/>
    </source>
</evidence>
<dbReference type="PANTHER" id="PTHR11819:SF96">
    <property type="entry name" value="SODIUM_GLUCOSE COTRANSPORTER 4"/>
    <property type="match status" value="1"/>
</dbReference>
<feature type="compositionally biased region" description="Basic and acidic residues" evidence="13">
    <location>
        <begin position="579"/>
        <end position="591"/>
    </location>
</feature>
<dbReference type="CDD" id="cd11488">
    <property type="entry name" value="SLC5sbd_SGLT4"/>
    <property type="match status" value="1"/>
</dbReference>
<reference evidence="15" key="3">
    <citation type="submission" date="2025-09" db="UniProtKB">
        <authorList>
            <consortium name="Ensembl"/>
        </authorList>
    </citation>
    <scope>IDENTIFICATION</scope>
</reference>
<keyword evidence="11" id="KW-0739">Sodium transport</keyword>
<keyword evidence="8" id="KW-0406">Ion transport</keyword>
<comment type="subcellular location">
    <subcellularLocation>
        <location evidence="1">Membrane</location>
        <topology evidence="1">Multi-pass membrane protein</topology>
    </subcellularLocation>
</comment>
<dbReference type="InterPro" id="IPR038377">
    <property type="entry name" value="Na/Glc_symporter_sf"/>
</dbReference>
<keyword evidence="16" id="KW-1185">Reference proteome</keyword>
<dbReference type="GeneTree" id="ENSGT00940000157546"/>
<sequence length="681" mass="74059">MSKELAAMGPGASGDGVRTETAPHIALDSRVGLHAYDISVVVIYFVFVIAVGIWSSIRASRGTIGGYFLAGRSMSWWPIGASLMSSNVGSGLFIGLAGTGAAGGLAVGGFEWNATWLLLALGWVFVPVYIAAGVVTMPQYLKKRFGGQRIQVYMSVLSLILYIFTKISTDIFSGALFIQMALGWNLYLSTGILLVVTAVYTIAGGLTAVIYTDALQTVIMVGGALVLMFLGFQDVGWYPGLEQRYRQAIPNVTVPNTTCHLPRPDAFHMLRDPVSGDIPWPGLIFGLTVLATWCWCTDQVIVQRSLSAKSLSHAKGGSVLGGYLKILPMFFIVMPGMISRALFPDEVGCVDPDVCQRICGARVGCSNIAYPKLVMALMPVGLRGLMIAVIMAALMSSLTSIFNSSSTLFTIDVWQRFRRKATEQELMVVGRLFVVFLVVISILWIPIIQSSNSGQLFDYIQAVTSYLAPPITALFLLAIFCKRVTEPGAFWGLVFGLGVGLLRMILEFSYPAPACGEVDRRPAVLKDFHYLYFAILLCGLTAIVIVIVSLCTTPIPEEQLTRLTWWTRNCPLSELEKEAHESTPEISERPAGECPAGGGAAENSSLGQEQPEAPSRSWGKLLWSWFCGLSGTPEQALSPAEKAALEQKLTSIEEEPLWRHVCNINAVLLLAINIFLWGYFA</sequence>
<dbReference type="InterPro" id="IPR018212">
    <property type="entry name" value="Na/solute_symporter_CS"/>
</dbReference>
<feature type="transmembrane region" description="Helical" evidence="14">
    <location>
        <begin position="75"/>
        <end position="96"/>
    </location>
</feature>
<dbReference type="Pfam" id="PF00474">
    <property type="entry name" value="SSF"/>
    <property type="match status" value="1"/>
</dbReference>
<dbReference type="AlphaFoldDB" id="A0A2R9B6K4"/>
<evidence type="ECO:0000256" key="13">
    <source>
        <dbReference type="SAM" id="MobiDB-lite"/>
    </source>
</evidence>
<feature type="transmembrane region" description="Helical" evidence="14">
    <location>
        <begin position="184"/>
        <end position="202"/>
    </location>
</feature>
<feature type="transmembrane region" description="Helical" evidence="14">
    <location>
        <begin position="33"/>
        <end position="54"/>
    </location>
</feature>
<evidence type="ECO:0000256" key="4">
    <source>
        <dbReference type="ARBA" id="ARBA00022597"/>
    </source>
</evidence>
<keyword evidence="9 14" id="KW-0472">Membrane</keyword>
<evidence type="ECO:0000256" key="2">
    <source>
        <dbReference type="ARBA" id="ARBA00006434"/>
    </source>
</evidence>
<dbReference type="NCBIfam" id="TIGR00813">
    <property type="entry name" value="sss"/>
    <property type="match status" value="1"/>
</dbReference>
<dbReference type="Bgee" id="ENSPPAG00000034646">
    <property type="expression patterns" value="Expressed in liver and 2 other cell types or tissues"/>
</dbReference>
<keyword evidence="10" id="KW-0325">Glycoprotein</keyword>
<evidence type="ECO:0000256" key="9">
    <source>
        <dbReference type="ARBA" id="ARBA00023136"/>
    </source>
</evidence>
<keyword evidence="5 14" id="KW-0812">Transmembrane</keyword>
<evidence type="ECO:0000313" key="16">
    <source>
        <dbReference type="Proteomes" id="UP000240080"/>
    </source>
</evidence>
<comment type="similarity">
    <text evidence="2 12">Belongs to the sodium:solute symporter (SSF) (TC 2.A.21) family.</text>
</comment>
<dbReference type="OMA" id="WKRMTPT"/>
<dbReference type="PANTHER" id="PTHR11819">
    <property type="entry name" value="SOLUTE CARRIER FAMILY 5"/>
    <property type="match status" value="1"/>
</dbReference>
<feature type="transmembrane region" description="Helical" evidence="14">
    <location>
        <begin position="488"/>
        <end position="510"/>
    </location>
</feature>
<evidence type="ECO:0000256" key="8">
    <source>
        <dbReference type="ARBA" id="ARBA00023065"/>
    </source>
</evidence>
<dbReference type="PROSITE" id="PS00456">
    <property type="entry name" value="NA_SOLUT_SYMP_1"/>
    <property type="match status" value="1"/>
</dbReference>
<organism evidence="15 16">
    <name type="scientific">Pan paniscus</name>
    <name type="common">Pygmy chimpanzee</name>
    <name type="synonym">Bonobo</name>
    <dbReference type="NCBI Taxonomy" id="9597"/>
    <lineage>
        <taxon>Eukaryota</taxon>
        <taxon>Metazoa</taxon>
        <taxon>Chordata</taxon>
        <taxon>Craniata</taxon>
        <taxon>Vertebrata</taxon>
        <taxon>Euteleostomi</taxon>
        <taxon>Mammalia</taxon>
        <taxon>Eutheria</taxon>
        <taxon>Euarchontoglires</taxon>
        <taxon>Primates</taxon>
        <taxon>Haplorrhini</taxon>
        <taxon>Catarrhini</taxon>
        <taxon>Hominidae</taxon>
        <taxon>Pan</taxon>
    </lineage>
</organism>
<feature type="transmembrane region" description="Helical" evidence="14">
    <location>
        <begin position="278"/>
        <end position="296"/>
    </location>
</feature>
<evidence type="ECO:0000256" key="6">
    <source>
        <dbReference type="ARBA" id="ARBA00022989"/>
    </source>
</evidence>
<keyword evidence="6 14" id="KW-1133">Transmembrane helix</keyword>
<reference evidence="15" key="2">
    <citation type="submission" date="2025-08" db="UniProtKB">
        <authorList>
            <consortium name="Ensembl"/>
        </authorList>
    </citation>
    <scope>IDENTIFICATION</scope>
</reference>
<dbReference type="EMBL" id="AJFE02104132">
    <property type="status" value="NOT_ANNOTATED_CDS"/>
    <property type="molecule type" value="Genomic_DNA"/>
</dbReference>
<dbReference type="GO" id="GO:0005886">
    <property type="term" value="C:plasma membrane"/>
    <property type="evidence" value="ECO:0007669"/>
    <property type="project" value="TreeGrafter"/>
</dbReference>
<gene>
    <name evidence="15" type="primary">SLC5A9</name>
</gene>
<evidence type="ECO:0000256" key="5">
    <source>
        <dbReference type="ARBA" id="ARBA00022692"/>
    </source>
</evidence>
<proteinExistence type="inferred from homology"/>